<feature type="transmembrane region" description="Helical" evidence="6">
    <location>
        <begin position="283"/>
        <end position="305"/>
    </location>
</feature>
<feature type="transmembrane region" description="Helical" evidence="6">
    <location>
        <begin position="158"/>
        <end position="176"/>
    </location>
</feature>
<dbReference type="Proteomes" id="UP000240569">
    <property type="component" value="Unassembled WGS sequence"/>
</dbReference>
<dbReference type="GO" id="GO:0005886">
    <property type="term" value="C:plasma membrane"/>
    <property type="evidence" value="ECO:0007669"/>
    <property type="project" value="UniProtKB-SubCell"/>
</dbReference>
<comment type="caution">
    <text evidence="7">The sequence shown here is derived from an EMBL/GenBank/DDBJ whole genome shotgun (WGS) entry which is preliminary data.</text>
</comment>
<dbReference type="Pfam" id="PF02653">
    <property type="entry name" value="BPD_transp_2"/>
    <property type="match status" value="1"/>
</dbReference>
<sequence length="335" mass="36594">MKEFRNTNKMDLNLIVFFAMILLLIAIGLTKLNYLKYVMMYFISFALYSSSWDLLYSFSGQLSLGHAIPFGVGAFAIALLASDFNFSPIFALVLASLVAAIVGGVIGTTTIRLRPAYQGIAMLLFSQVLYWFSLIKYGDEGISFGFYKGAQIVTTAQVYIVGLFVFVIGIGSIYYIENSKHRLKLIATKDDQIAAEAAGLHVSKYKIAIFFLSSFFAGLAGAFFALYSLHTDYTIFMVSNSFLPIGMSIIGGSGGVGGAILGSLIISLLNEIIPVYFSLATAYIIYGIMVIVILRFLPTGIIGILSKTIISVKNELIVDSKLVNGKKLNSSRFKK</sequence>
<dbReference type="EMBL" id="NEXD01000057">
    <property type="protein sequence ID" value="PSN84898.1"/>
    <property type="molecule type" value="Genomic_DNA"/>
</dbReference>
<keyword evidence="5 6" id="KW-0472">Membrane</keyword>
<reference evidence="7 8" key="1">
    <citation type="submission" date="2017-04" db="EMBL/GenBank/DDBJ databases">
        <title>Novel microbial lineages endemic to geothermal iron-oxide mats fill important gaps in the evolutionary history of Archaea.</title>
        <authorList>
            <person name="Jay Z.J."/>
            <person name="Beam J.P."/>
            <person name="Dlakic M."/>
            <person name="Rusch D.B."/>
            <person name="Kozubal M.A."/>
            <person name="Inskeep W.P."/>
        </authorList>
    </citation>
    <scope>NUCLEOTIDE SEQUENCE [LARGE SCALE GENOMIC DNA]</scope>
    <source>
        <strain evidence="7">BE_D</strain>
    </source>
</reference>
<dbReference type="PANTHER" id="PTHR30482:SF10">
    <property type="entry name" value="HIGH-AFFINITY BRANCHED-CHAIN AMINO ACID TRANSPORT PROTEIN BRAE"/>
    <property type="match status" value="1"/>
</dbReference>
<gene>
    <name evidence="7" type="ORF">B9Q02_08360</name>
</gene>
<feature type="transmembrane region" description="Helical" evidence="6">
    <location>
        <begin position="12"/>
        <end position="32"/>
    </location>
</feature>
<keyword evidence="4 6" id="KW-1133">Transmembrane helix</keyword>
<dbReference type="InterPro" id="IPR043428">
    <property type="entry name" value="LivM-like"/>
</dbReference>
<organism evidence="7 8">
    <name type="scientific">Candidatus Marsarchaeota G1 archaeon BE_D</name>
    <dbReference type="NCBI Taxonomy" id="1978156"/>
    <lineage>
        <taxon>Archaea</taxon>
        <taxon>Candidatus Marsarchaeota</taxon>
        <taxon>Candidatus Marsarchaeota group 1</taxon>
    </lineage>
</organism>
<dbReference type="CDD" id="cd06581">
    <property type="entry name" value="TM_PBP1_LivM_like"/>
    <property type="match status" value="1"/>
</dbReference>
<evidence type="ECO:0000256" key="4">
    <source>
        <dbReference type="ARBA" id="ARBA00022989"/>
    </source>
</evidence>
<keyword evidence="3 6" id="KW-0812">Transmembrane</keyword>
<evidence type="ECO:0000256" key="6">
    <source>
        <dbReference type="SAM" id="Phobius"/>
    </source>
</evidence>
<dbReference type="AlphaFoldDB" id="A0A2R6AEY9"/>
<dbReference type="PANTHER" id="PTHR30482">
    <property type="entry name" value="HIGH-AFFINITY BRANCHED-CHAIN AMINO ACID TRANSPORT SYSTEM PERMEASE"/>
    <property type="match status" value="1"/>
</dbReference>
<accession>A0A2R6AEY9</accession>
<feature type="transmembrane region" description="Helical" evidence="6">
    <location>
        <begin position="119"/>
        <end position="138"/>
    </location>
</feature>
<dbReference type="GO" id="GO:0015658">
    <property type="term" value="F:branched-chain amino acid transmembrane transporter activity"/>
    <property type="evidence" value="ECO:0007669"/>
    <property type="project" value="InterPro"/>
</dbReference>
<feature type="transmembrane region" description="Helical" evidence="6">
    <location>
        <begin position="207"/>
        <end position="227"/>
    </location>
</feature>
<proteinExistence type="predicted"/>
<name>A0A2R6AEY9_9ARCH</name>
<evidence type="ECO:0008006" key="9">
    <source>
        <dbReference type="Google" id="ProtNLM"/>
    </source>
</evidence>
<keyword evidence="2" id="KW-1003">Cell membrane</keyword>
<feature type="transmembrane region" description="Helical" evidence="6">
    <location>
        <begin position="88"/>
        <end position="107"/>
    </location>
</feature>
<evidence type="ECO:0000256" key="1">
    <source>
        <dbReference type="ARBA" id="ARBA00004651"/>
    </source>
</evidence>
<evidence type="ECO:0000256" key="3">
    <source>
        <dbReference type="ARBA" id="ARBA00022692"/>
    </source>
</evidence>
<dbReference type="InterPro" id="IPR001851">
    <property type="entry name" value="ABC_transp_permease"/>
</dbReference>
<protein>
    <recommendedName>
        <fullName evidence="9">Branched-chain amino acid ABC transporter permease</fullName>
    </recommendedName>
</protein>
<evidence type="ECO:0000256" key="5">
    <source>
        <dbReference type="ARBA" id="ARBA00023136"/>
    </source>
</evidence>
<feature type="transmembrane region" description="Helical" evidence="6">
    <location>
        <begin position="38"/>
        <end position="56"/>
    </location>
</feature>
<evidence type="ECO:0000313" key="7">
    <source>
        <dbReference type="EMBL" id="PSN84898.1"/>
    </source>
</evidence>
<evidence type="ECO:0000256" key="2">
    <source>
        <dbReference type="ARBA" id="ARBA00022475"/>
    </source>
</evidence>
<comment type="subcellular location">
    <subcellularLocation>
        <location evidence="1">Cell membrane</location>
        <topology evidence="1">Multi-pass membrane protein</topology>
    </subcellularLocation>
</comment>
<evidence type="ECO:0000313" key="8">
    <source>
        <dbReference type="Proteomes" id="UP000240569"/>
    </source>
</evidence>
<feature type="transmembrane region" description="Helical" evidence="6">
    <location>
        <begin position="63"/>
        <end position="82"/>
    </location>
</feature>